<evidence type="ECO:0000256" key="1">
    <source>
        <dbReference type="ARBA" id="ARBA00004875"/>
    </source>
</evidence>
<evidence type="ECO:0000256" key="9">
    <source>
        <dbReference type="RuleBase" id="RU363066"/>
    </source>
</evidence>
<dbReference type="Proteomes" id="UP000241462">
    <property type="component" value="Unassembled WGS sequence"/>
</dbReference>
<dbReference type="OrthoDB" id="275177at2759"/>
<feature type="compositionally biased region" description="Polar residues" evidence="10">
    <location>
        <begin position="1"/>
        <end position="26"/>
    </location>
</feature>
<dbReference type="PANTHER" id="PTHR43442:SF3">
    <property type="entry name" value="GLUCONOKINASE-RELATED"/>
    <property type="match status" value="1"/>
</dbReference>
<dbReference type="AlphaFoldDB" id="A0A2T3ABI0"/>
<dbReference type="UniPathway" id="UPA00792"/>
<dbReference type="EMBL" id="KZ678419">
    <property type="protein sequence ID" value="PSR90474.1"/>
    <property type="molecule type" value="Genomic_DNA"/>
</dbReference>
<dbReference type="NCBIfam" id="TIGR01313">
    <property type="entry name" value="therm_gnt_kin"/>
    <property type="match status" value="1"/>
</dbReference>
<evidence type="ECO:0000256" key="2">
    <source>
        <dbReference type="ARBA" id="ARBA00008420"/>
    </source>
</evidence>
<evidence type="ECO:0000313" key="12">
    <source>
        <dbReference type="Proteomes" id="UP000241462"/>
    </source>
</evidence>
<dbReference type="SUPFAM" id="SSF52540">
    <property type="entry name" value="P-loop containing nucleoside triphosphate hydrolases"/>
    <property type="match status" value="1"/>
</dbReference>
<dbReference type="InterPro" id="IPR031322">
    <property type="entry name" value="Shikimate/glucono_kinase"/>
</dbReference>
<dbReference type="GO" id="GO:0005524">
    <property type="term" value="F:ATP binding"/>
    <property type="evidence" value="ECO:0007669"/>
    <property type="project" value="UniProtKB-KW"/>
</dbReference>
<proteinExistence type="inferred from homology"/>
<comment type="catalytic activity">
    <reaction evidence="8 9">
        <text>D-gluconate + ATP = 6-phospho-D-gluconate + ADP + H(+)</text>
        <dbReference type="Rhea" id="RHEA:19433"/>
        <dbReference type="ChEBI" id="CHEBI:15378"/>
        <dbReference type="ChEBI" id="CHEBI:18391"/>
        <dbReference type="ChEBI" id="CHEBI:30616"/>
        <dbReference type="ChEBI" id="CHEBI:58759"/>
        <dbReference type="ChEBI" id="CHEBI:456216"/>
        <dbReference type="EC" id="2.7.1.12"/>
    </reaction>
</comment>
<dbReference type="PANTHER" id="PTHR43442">
    <property type="entry name" value="GLUCONOKINASE-RELATED"/>
    <property type="match status" value="1"/>
</dbReference>
<dbReference type="GO" id="GO:0005975">
    <property type="term" value="P:carbohydrate metabolic process"/>
    <property type="evidence" value="ECO:0007669"/>
    <property type="project" value="InterPro"/>
</dbReference>
<evidence type="ECO:0000256" key="10">
    <source>
        <dbReference type="SAM" id="MobiDB-lite"/>
    </source>
</evidence>
<comment type="pathway">
    <text evidence="1 9">Carbohydrate acid metabolism; D-gluconate degradation.</text>
</comment>
<dbReference type="GO" id="GO:0046316">
    <property type="term" value="F:gluconokinase activity"/>
    <property type="evidence" value="ECO:0007669"/>
    <property type="project" value="UniProtKB-EC"/>
</dbReference>
<gene>
    <name evidence="11" type="ORF">BD289DRAFT_366120</name>
</gene>
<accession>A0A2T3ABI0</accession>
<keyword evidence="6 9" id="KW-0418">Kinase</keyword>
<dbReference type="Gene3D" id="3.40.50.300">
    <property type="entry name" value="P-loop containing nucleotide triphosphate hydrolases"/>
    <property type="match status" value="1"/>
</dbReference>
<dbReference type="InterPro" id="IPR027417">
    <property type="entry name" value="P-loop_NTPase"/>
</dbReference>
<keyword evidence="7 9" id="KW-0067">ATP-binding</keyword>
<evidence type="ECO:0000256" key="8">
    <source>
        <dbReference type="ARBA" id="ARBA00048090"/>
    </source>
</evidence>
<keyword evidence="5 9" id="KW-0547">Nucleotide-binding</keyword>
<evidence type="ECO:0000256" key="4">
    <source>
        <dbReference type="ARBA" id="ARBA00022679"/>
    </source>
</evidence>
<keyword evidence="12" id="KW-1185">Reference proteome</keyword>
<evidence type="ECO:0000256" key="5">
    <source>
        <dbReference type="ARBA" id="ARBA00022741"/>
    </source>
</evidence>
<evidence type="ECO:0000256" key="3">
    <source>
        <dbReference type="ARBA" id="ARBA00012054"/>
    </source>
</evidence>
<protein>
    <recommendedName>
        <fullName evidence="3 9">Gluconokinase</fullName>
        <ecNumber evidence="3 9">2.7.1.12</ecNumber>
    </recommendedName>
</protein>
<dbReference type="STRING" id="2025994.A0A2T3ABI0"/>
<reference evidence="11 12" key="1">
    <citation type="journal article" date="2018" name="Mycol. Prog.">
        <title>Coniella lustricola, a new species from submerged detritus.</title>
        <authorList>
            <person name="Raudabaugh D.B."/>
            <person name="Iturriaga T."/>
            <person name="Carver A."/>
            <person name="Mondo S."/>
            <person name="Pangilinan J."/>
            <person name="Lipzen A."/>
            <person name="He G."/>
            <person name="Amirebrahimi M."/>
            <person name="Grigoriev I.V."/>
            <person name="Miller A.N."/>
        </authorList>
    </citation>
    <scope>NUCLEOTIDE SEQUENCE [LARGE SCALE GENOMIC DNA]</scope>
    <source>
        <strain evidence="11 12">B22-T-1</strain>
    </source>
</reference>
<dbReference type="FunCoup" id="A0A2T3ABI0">
    <property type="interactions" value="1048"/>
</dbReference>
<evidence type="ECO:0000256" key="6">
    <source>
        <dbReference type="ARBA" id="ARBA00022777"/>
    </source>
</evidence>
<dbReference type="Pfam" id="PF01202">
    <property type="entry name" value="SKI"/>
    <property type="match status" value="1"/>
</dbReference>
<organism evidence="11 12">
    <name type="scientific">Coniella lustricola</name>
    <dbReference type="NCBI Taxonomy" id="2025994"/>
    <lineage>
        <taxon>Eukaryota</taxon>
        <taxon>Fungi</taxon>
        <taxon>Dikarya</taxon>
        <taxon>Ascomycota</taxon>
        <taxon>Pezizomycotina</taxon>
        <taxon>Sordariomycetes</taxon>
        <taxon>Sordariomycetidae</taxon>
        <taxon>Diaporthales</taxon>
        <taxon>Schizoparmaceae</taxon>
        <taxon>Coniella</taxon>
    </lineage>
</organism>
<evidence type="ECO:0000256" key="7">
    <source>
        <dbReference type="ARBA" id="ARBA00022840"/>
    </source>
</evidence>
<dbReference type="InterPro" id="IPR006001">
    <property type="entry name" value="Therm_gnt_kin"/>
</dbReference>
<sequence length="237" mass="25989">MLSYDSPVSLNGQSPVSPTNLTTSRQAMAPSKPVIVTKPTDNTLSNNAPSYGAALQPAHHHIWLVTGPAGCGKTTVAGHLAGALDIPYVEGDEFHSPENVAKMSRGQALTDEDRWDWLTRLREEALKQLALGHDGVVVTCSALKRKYRDVIRVAPYFSPGLQVHFIYLDAPQEVLQQRVAQRQGHYMGAGMVQSQFAILQAPMRDEIDCITIDVSRSSDEVCRAALDQVVKKLSEDR</sequence>
<feature type="region of interest" description="Disordered" evidence="10">
    <location>
        <begin position="1"/>
        <end position="32"/>
    </location>
</feature>
<comment type="similarity">
    <text evidence="2 9">Belongs to the gluconokinase GntK/GntV family.</text>
</comment>
<keyword evidence="4 9" id="KW-0808">Transferase</keyword>
<dbReference type="EC" id="2.7.1.12" evidence="3 9"/>
<dbReference type="CDD" id="cd02021">
    <property type="entry name" value="GntK"/>
    <property type="match status" value="1"/>
</dbReference>
<dbReference type="InParanoid" id="A0A2T3ABI0"/>
<name>A0A2T3ABI0_9PEZI</name>
<dbReference type="GO" id="GO:0005737">
    <property type="term" value="C:cytoplasm"/>
    <property type="evidence" value="ECO:0007669"/>
    <property type="project" value="TreeGrafter"/>
</dbReference>
<evidence type="ECO:0000313" key="11">
    <source>
        <dbReference type="EMBL" id="PSR90474.1"/>
    </source>
</evidence>